<dbReference type="Pfam" id="PF00440">
    <property type="entry name" value="TetR_N"/>
    <property type="match status" value="1"/>
</dbReference>
<dbReference type="RefSeq" id="WP_281845913.1">
    <property type="nucleotide sequence ID" value="NZ_BSCH01000030.1"/>
</dbReference>
<accession>A0A9W6CH69</accession>
<gene>
    <name evidence="4" type="ORF">Selli2_33580</name>
</gene>
<dbReference type="Proteomes" id="UP001145094">
    <property type="component" value="Unassembled WGS sequence"/>
</dbReference>
<protein>
    <recommendedName>
        <fullName evidence="3">HTH tetR-type domain-containing protein</fullName>
    </recommendedName>
</protein>
<sequence length="195" mass="23182">MVQVKKAEMRQTIIDVATDEFMKKGYENASLRVIAQKSHTTLGNIYHYFRNKEILLETIVLPVLDNIDALMDEHIQNYKANVLSKEELLYYTEHLEEYVEKFEFRCLFDKRVVIILELKSSHLLKRKEEIIDKIQKHLQEHYHLNDDAHYAKIVLDVLTDCLKHVLIEHENMDDAKREFIKLFQLFCTGVMGQMI</sequence>
<dbReference type="GO" id="GO:0003677">
    <property type="term" value="F:DNA binding"/>
    <property type="evidence" value="ECO:0007669"/>
    <property type="project" value="UniProtKB-UniRule"/>
</dbReference>
<dbReference type="Gene3D" id="1.10.357.10">
    <property type="entry name" value="Tetracycline Repressor, domain 2"/>
    <property type="match status" value="1"/>
</dbReference>
<proteinExistence type="predicted"/>
<feature type="domain" description="HTH tetR-type" evidence="3">
    <location>
        <begin position="7"/>
        <end position="67"/>
    </location>
</feature>
<keyword evidence="1 2" id="KW-0238">DNA-binding</keyword>
<dbReference type="InterPro" id="IPR001647">
    <property type="entry name" value="HTH_TetR"/>
</dbReference>
<evidence type="ECO:0000256" key="1">
    <source>
        <dbReference type="ARBA" id="ARBA00023125"/>
    </source>
</evidence>
<organism evidence="4 5">
    <name type="scientific">Sellimonas catena</name>
    <dbReference type="NCBI Taxonomy" id="2994035"/>
    <lineage>
        <taxon>Bacteria</taxon>
        <taxon>Bacillati</taxon>
        <taxon>Bacillota</taxon>
        <taxon>Clostridia</taxon>
        <taxon>Lachnospirales</taxon>
        <taxon>Lachnospiraceae</taxon>
        <taxon>Sellimonas</taxon>
    </lineage>
</organism>
<evidence type="ECO:0000259" key="3">
    <source>
        <dbReference type="PROSITE" id="PS50977"/>
    </source>
</evidence>
<feature type="DNA-binding region" description="H-T-H motif" evidence="2">
    <location>
        <begin position="30"/>
        <end position="49"/>
    </location>
</feature>
<dbReference type="PANTHER" id="PTHR43479">
    <property type="entry name" value="ACREF/ENVCD OPERON REPRESSOR-RELATED"/>
    <property type="match status" value="1"/>
</dbReference>
<dbReference type="PROSITE" id="PS50977">
    <property type="entry name" value="HTH_TETR_2"/>
    <property type="match status" value="1"/>
</dbReference>
<evidence type="ECO:0000256" key="2">
    <source>
        <dbReference type="PROSITE-ProRule" id="PRU00335"/>
    </source>
</evidence>
<evidence type="ECO:0000313" key="4">
    <source>
        <dbReference type="EMBL" id="GLG91931.1"/>
    </source>
</evidence>
<comment type="caution">
    <text evidence="4">The sequence shown here is derived from an EMBL/GenBank/DDBJ whole genome shotgun (WGS) entry which is preliminary data.</text>
</comment>
<dbReference type="SUPFAM" id="SSF46689">
    <property type="entry name" value="Homeodomain-like"/>
    <property type="match status" value="1"/>
</dbReference>
<dbReference type="PANTHER" id="PTHR43479:SF11">
    <property type="entry name" value="ACREF_ENVCD OPERON REPRESSOR-RELATED"/>
    <property type="match status" value="1"/>
</dbReference>
<reference evidence="4" key="3">
    <citation type="journal article" date="2023" name="Int. J. Syst. Evol. Microbiol.">
        <title>Sellimonas catena sp. nov., isolated from human faeces.</title>
        <authorList>
            <person name="Hisatomi A."/>
            <person name="Ohkuma M."/>
            <person name="Sakamoto M."/>
        </authorList>
    </citation>
    <scope>NUCLEOTIDE SEQUENCE</scope>
    <source>
        <strain evidence="4">18CBH55</strain>
    </source>
</reference>
<reference evidence="4" key="1">
    <citation type="submission" date="2022-11" db="EMBL/GenBank/DDBJ databases">
        <title>Draft genome sequence of Sellimonas catena strain 18CBH55.</title>
        <authorList>
            <person name="Atsushi H."/>
            <person name="Moriya O."/>
            <person name="Mitsuo S."/>
        </authorList>
    </citation>
    <scope>NUCLEOTIDE SEQUENCE</scope>
    <source>
        <strain evidence="4">18CBH55</strain>
    </source>
</reference>
<dbReference type="InterPro" id="IPR009057">
    <property type="entry name" value="Homeodomain-like_sf"/>
</dbReference>
<dbReference type="InterPro" id="IPR050624">
    <property type="entry name" value="HTH-type_Tx_Regulator"/>
</dbReference>
<dbReference type="AlphaFoldDB" id="A0A9W6CH69"/>
<name>A0A9W6CH69_9FIRM</name>
<dbReference type="EMBL" id="BSCH01000030">
    <property type="protein sequence ID" value="GLG91931.1"/>
    <property type="molecule type" value="Genomic_DNA"/>
</dbReference>
<dbReference type="PRINTS" id="PR00455">
    <property type="entry name" value="HTHTETR"/>
</dbReference>
<reference evidence="4" key="2">
    <citation type="submission" date="2022-11" db="EMBL/GenBank/DDBJ databases">
        <title>Draft genome sequence of Sellimonas catena strain 18CBH55.</title>
        <authorList>
            <person name="Hisatomi A."/>
            <person name="Ohkuma M."/>
            <person name="Sakamoto M."/>
        </authorList>
    </citation>
    <scope>NUCLEOTIDE SEQUENCE</scope>
    <source>
        <strain evidence="4">18CBH55</strain>
    </source>
</reference>
<evidence type="ECO:0000313" key="5">
    <source>
        <dbReference type="Proteomes" id="UP001145094"/>
    </source>
</evidence>